<keyword evidence="1" id="KW-0805">Transcription regulation</keyword>
<keyword evidence="6" id="KW-1185">Reference proteome</keyword>
<dbReference type="InterPro" id="IPR028082">
    <property type="entry name" value="Peripla_BP_I"/>
</dbReference>
<dbReference type="SUPFAM" id="SSF47413">
    <property type="entry name" value="lambda repressor-like DNA-binding domains"/>
    <property type="match status" value="1"/>
</dbReference>
<dbReference type="GO" id="GO:0000976">
    <property type="term" value="F:transcription cis-regulatory region binding"/>
    <property type="evidence" value="ECO:0007669"/>
    <property type="project" value="TreeGrafter"/>
</dbReference>
<name>A0A2V3W084_9BACI</name>
<keyword evidence="3" id="KW-0804">Transcription</keyword>
<dbReference type="OrthoDB" id="9798934at2"/>
<protein>
    <submittedName>
        <fullName evidence="5">LacI family transcriptional regulator</fullName>
    </submittedName>
</protein>
<sequence length="323" mass="35837">MVNIKDLAKQAGVSVTTVSRVLNNHPYVSDAKRQAVNEAIKATNYRRNINAVHLSTGQTHLIGVVLPFLDHPYFMNVVKGITQAAKAKGKHIVLFETGYQHEKEKSALTMLENKQIDAVIFCSRSHQLKTLEAYASYGPVVLFEDVKTNKCRTTFINHSRVFTEALGYLYDQGHRRIGYSVYRQTGTNSLARKKAYQSFLVSHHLSYNPDYVFTGCLYAEDGNALINQLKCLTAPPTAILVTSDQVAAGMIISARNAGIKIPQDLALIGFNDEPIASLLDLTTIKLPLEQVGQSLLDQALGKQVSHREMASTFIQRKTVEANE</sequence>
<evidence type="ECO:0000313" key="5">
    <source>
        <dbReference type="EMBL" id="PXW86478.1"/>
    </source>
</evidence>
<evidence type="ECO:0000256" key="2">
    <source>
        <dbReference type="ARBA" id="ARBA00023125"/>
    </source>
</evidence>
<organism evidence="5 6">
    <name type="scientific">Streptohalobacillus salinus</name>
    <dbReference type="NCBI Taxonomy" id="621096"/>
    <lineage>
        <taxon>Bacteria</taxon>
        <taxon>Bacillati</taxon>
        <taxon>Bacillota</taxon>
        <taxon>Bacilli</taxon>
        <taxon>Bacillales</taxon>
        <taxon>Bacillaceae</taxon>
        <taxon>Streptohalobacillus</taxon>
    </lineage>
</organism>
<feature type="domain" description="HTH lacI-type" evidence="4">
    <location>
        <begin position="2"/>
        <end position="56"/>
    </location>
</feature>
<keyword evidence="2" id="KW-0238">DNA-binding</keyword>
<dbReference type="PROSITE" id="PS00356">
    <property type="entry name" value="HTH_LACI_1"/>
    <property type="match status" value="1"/>
</dbReference>
<dbReference type="GO" id="GO:0003700">
    <property type="term" value="F:DNA-binding transcription factor activity"/>
    <property type="evidence" value="ECO:0007669"/>
    <property type="project" value="TreeGrafter"/>
</dbReference>
<dbReference type="RefSeq" id="WP_110252227.1">
    <property type="nucleotide sequence ID" value="NZ_QJJR01000020.1"/>
</dbReference>
<dbReference type="PANTHER" id="PTHR30146:SF105">
    <property type="entry name" value="CATABOLITE CONTROL PROTEIN B"/>
    <property type="match status" value="1"/>
</dbReference>
<accession>A0A2V3W084</accession>
<proteinExistence type="predicted"/>
<dbReference type="Gene3D" id="1.10.260.40">
    <property type="entry name" value="lambda repressor-like DNA-binding domains"/>
    <property type="match status" value="1"/>
</dbReference>
<dbReference type="Proteomes" id="UP000247922">
    <property type="component" value="Unassembled WGS sequence"/>
</dbReference>
<dbReference type="PRINTS" id="PR00036">
    <property type="entry name" value="HTHLACI"/>
</dbReference>
<evidence type="ECO:0000256" key="3">
    <source>
        <dbReference type="ARBA" id="ARBA00023163"/>
    </source>
</evidence>
<comment type="caution">
    <text evidence="5">The sequence shown here is derived from an EMBL/GenBank/DDBJ whole genome shotgun (WGS) entry which is preliminary data.</text>
</comment>
<dbReference type="SUPFAM" id="SSF53822">
    <property type="entry name" value="Periplasmic binding protein-like I"/>
    <property type="match status" value="1"/>
</dbReference>
<reference evidence="5 6" key="1">
    <citation type="submission" date="2018-05" db="EMBL/GenBank/DDBJ databases">
        <title>Genomic Encyclopedia of Type Strains, Phase IV (KMG-IV): sequencing the most valuable type-strain genomes for metagenomic binning, comparative biology and taxonomic classification.</title>
        <authorList>
            <person name="Goeker M."/>
        </authorList>
    </citation>
    <scope>NUCLEOTIDE SEQUENCE [LARGE SCALE GENOMIC DNA]</scope>
    <source>
        <strain evidence="5 6">DSM 22440</strain>
    </source>
</reference>
<dbReference type="InterPro" id="IPR000843">
    <property type="entry name" value="HTH_LacI"/>
</dbReference>
<dbReference type="AlphaFoldDB" id="A0A2V3W084"/>
<dbReference type="PANTHER" id="PTHR30146">
    <property type="entry name" value="LACI-RELATED TRANSCRIPTIONAL REPRESSOR"/>
    <property type="match status" value="1"/>
</dbReference>
<gene>
    <name evidence="5" type="ORF">DES38_12011</name>
</gene>
<dbReference type="Pfam" id="PF00356">
    <property type="entry name" value="LacI"/>
    <property type="match status" value="1"/>
</dbReference>
<dbReference type="EMBL" id="QJJR01000020">
    <property type="protein sequence ID" value="PXW86478.1"/>
    <property type="molecule type" value="Genomic_DNA"/>
</dbReference>
<dbReference type="InterPro" id="IPR010982">
    <property type="entry name" value="Lambda_DNA-bd_dom_sf"/>
</dbReference>
<evidence type="ECO:0000256" key="1">
    <source>
        <dbReference type="ARBA" id="ARBA00023015"/>
    </source>
</evidence>
<evidence type="ECO:0000313" key="6">
    <source>
        <dbReference type="Proteomes" id="UP000247922"/>
    </source>
</evidence>
<dbReference type="SMART" id="SM00354">
    <property type="entry name" value="HTH_LACI"/>
    <property type="match status" value="1"/>
</dbReference>
<dbReference type="Gene3D" id="3.40.50.2300">
    <property type="match status" value="2"/>
</dbReference>
<dbReference type="InterPro" id="IPR001761">
    <property type="entry name" value="Peripla_BP/Lac1_sug-bd_dom"/>
</dbReference>
<dbReference type="CDD" id="cd01392">
    <property type="entry name" value="HTH_LacI"/>
    <property type="match status" value="1"/>
</dbReference>
<dbReference type="CDD" id="cd06286">
    <property type="entry name" value="PBP1_CcpB-like"/>
    <property type="match status" value="1"/>
</dbReference>
<dbReference type="PROSITE" id="PS50932">
    <property type="entry name" value="HTH_LACI_2"/>
    <property type="match status" value="1"/>
</dbReference>
<dbReference type="Pfam" id="PF00532">
    <property type="entry name" value="Peripla_BP_1"/>
    <property type="match status" value="1"/>
</dbReference>
<evidence type="ECO:0000259" key="4">
    <source>
        <dbReference type="PROSITE" id="PS50932"/>
    </source>
</evidence>